<dbReference type="Proteomes" id="UP001222680">
    <property type="component" value="Chromosome"/>
</dbReference>
<accession>A0ABY8GFM5</accession>
<dbReference type="EMBL" id="CP092014">
    <property type="protein sequence ID" value="WFN96137.1"/>
    <property type="molecule type" value="Genomic_DNA"/>
</dbReference>
<keyword evidence="2" id="KW-1185">Reference proteome</keyword>
<evidence type="ECO:0008006" key="3">
    <source>
        <dbReference type="Google" id="ProtNLM"/>
    </source>
</evidence>
<dbReference type="RefSeq" id="WP_015871099.1">
    <property type="nucleotide sequence ID" value="NZ_AP028097.1"/>
</dbReference>
<protein>
    <recommendedName>
        <fullName evidence="3">Amidase</fullName>
    </recommendedName>
</protein>
<evidence type="ECO:0000313" key="2">
    <source>
        <dbReference type="Proteomes" id="UP001222680"/>
    </source>
</evidence>
<organism evidence="1 2">
    <name type="scientific">Edwardsiella ictaluri</name>
    <dbReference type="NCBI Taxonomy" id="67780"/>
    <lineage>
        <taxon>Bacteria</taxon>
        <taxon>Pseudomonadati</taxon>
        <taxon>Pseudomonadota</taxon>
        <taxon>Gammaproteobacteria</taxon>
        <taxon>Enterobacterales</taxon>
        <taxon>Hafniaceae</taxon>
        <taxon>Edwardsiella</taxon>
    </lineage>
</organism>
<proteinExistence type="predicted"/>
<dbReference type="GeneID" id="69538741"/>
<evidence type="ECO:0000313" key="1">
    <source>
        <dbReference type="EMBL" id="WFN96137.1"/>
    </source>
</evidence>
<gene>
    <name evidence="1" type="ORF">MAY91_15295</name>
</gene>
<name>A0ABY8GFM5_EDWIC</name>
<sequence length="56" mass="6163">MSTLQHDPAPIPLTPRLTHGILSQLIRLPLGIEDVAELRAYLALVPDRSLPKPQAE</sequence>
<reference evidence="1 2" key="1">
    <citation type="submission" date="2022-02" db="EMBL/GenBank/DDBJ databases">
        <title>Phenotypic, genotypic and serological characterization of Edwardsiella ictaluri from catfish and ornamental fish species.</title>
        <authorList>
            <person name="Rose D."/>
            <person name="Tekedar H.C."/>
            <person name="Waldbieser G.C."/>
            <person name="Aarattuthodi S."/>
            <person name="Griffin M.J."/>
        </authorList>
    </citation>
    <scope>NUCLEOTIDE SEQUENCE [LARGE SCALE GENOMIC DNA]</scope>
    <source>
        <strain evidence="1 2">13 TAL-140 K3</strain>
    </source>
</reference>